<proteinExistence type="predicted"/>
<keyword evidence="2" id="KW-1185">Reference proteome</keyword>
<reference evidence="1 2" key="1">
    <citation type="journal article" date="2020" name="Mol. Biol. Evol.">
        <title>Distinct Expression and Methylation Patterns for Genes with Different Fates following a Single Whole-Genome Duplication in Flowering Plants.</title>
        <authorList>
            <person name="Shi T."/>
            <person name="Rahmani R.S."/>
            <person name="Gugger P.F."/>
            <person name="Wang M."/>
            <person name="Li H."/>
            <person name="Zhang Y."/>
            <person name="Li Z."/>
            <person name="Wang Q."/>
            <person name="Van de Peer Y."/>
            <person name="Marchal K."/>
            <person name="Chen J."/>
        </authorList>
    </citation>
    <scope>NUCLEOTIDE SEQUENCE [LARGE SCALE GENOMIC DNA]</scope>
    <source>
        <tissue evidence="1">Leaf</tissue>
    </source>
</reference>
<evidence type="ECO:0000313" key="1">
    <source>
        <dbReference type="EMBL" id="DAD43319.1"/>
    </source>
</evidence>
<organism evidence="1 2">
    <name type="scientific">Nelumbo nucifera</name>
    <name type="common">Sacred lotus</name>
    <dbReference type="NCBI Taxonomy" id="4432"/>
    <lineage>
        <taxon>Eukaryota</taxon>
        <taxon>Viridiplantae</taxon>
        <taxon>Streptophyta</taxon>
        <taxon>Embryophyta</taxon>
        <taxon>Tracheophyta</taxon>
        <taxon>Spermatophyta</taxon>
        <taxon>Magnoliopsida</taxon>
        <taxon>Proteales</taxon>
        <taxon>Nelumbonaceae</taxon>
        <taxon>Nelumbo</taxon>
    </lineage>
</organism>
<dbReference type="Proteomes" id="UP000607653">
    <property type="component" value="Unassembled WGS sequence"/>
</dbReference>
<accession>A0A822ZIX0</accession>
<evidence type="ECO:0000313" key="2">
    <source>
        <dbReference type="Proteomes" id="UP000607653"/>
    </source>
</evidence>
<dbReference type="EMBL" id="DUZY01000006">
    <property type="protein sequence ID" value="DAD43319.1"/>
    <property type="molecule type" value="Genomic_DNA"/>
</dbReference>
<comment type="caution">
    <text evidence="1">The sequence shown here is derived from an EMBL/GenBank/DDBJ whole genome shotgun (WGS) entry which is preliminary data.</text>
</comment>
<protein>
    <submittedName>
        <fullName evidence="1">Uncharacterized protein</fullName>
    </submittedName>
</protein>
<gene>
    <name evidence="1" type="ORF">HUJ06_001549</name>
</gene>
<name>A0A822ZIX0_NELNU</name>
<sequence>MKELHRRVLPGVGKADAMKDRRPELNTTWRSFDGHRQDRHERASFAFHLQTTLMECMVSVFPRRALLGVENLYFFGTYQLF</sequence>
<dbReference type="AlphaFoldDB" id="A0A822ZIX0"/>